<gene>
    <name evidence="4" type="ORF">CROST_012180</name>
</gene>
<keyword evidence="2 3" id="KW-0808">Transferase</keyword>
<dbReference type="Pfam" id="PF02801">
    <property type="entry name" value="Ketoacyl-synt_C"/>
    <property type="match status" value="2"/>
</dbReference>
<dbReference type="EMBL" id="CP096983">
    <property type="protein sequence ID" value="URZ10508.1"/>
    <property type="molecule type" value="Genomic_DNA"/>
</dbReference>
<dbReference type="SMART" id="SM00825">
    <property type="entry name" value="PKS_KS"/>
    <property type="match status" value="1"/>
</dbReference>
<evidence type="ECO:0000256" key="1">
    <source>
        <dbReference type="ARBA" id="ARBA00008467"/>
    </source>
</evidence>
<sequence>MSKVVVTGVGILCSEGIGINEYWENICNGISGIKRCTKIDVEKLITTYAGEVDDSSFLDTLDKKLLDNTEMAGKFAMYAVNEAVQMSKLDLKAFDPYRVGCIVGTSLGGHLSGDIFHEQWIKEGFDKADVSLLRKYSLHYITDIICAMYSLRGPKNTISTACSASATAIGYAADLIKSGKADIMVAGGVDPISRLSFAGFNSLKALDNLPCSPYSRSNGITLGEGSGFLILENADSAERRGAIVLAELKSYGITSDAYHQTAPDIAGDGATRAMKNAIDKACLSYEEVTYINGHGTGTGANDNAETKAIKKVFGDHIKDLMVSSTKGATGHCLGAAGAIEAVTSVLSIRDNILPPTVNYDESENKFGMNFVANKKMEKECNVVISNSFAFGGNNSSLLFTKYNHKKQESTRASVKKRIVISGIGTIGCANTNYSELCEVLKEGKCMLEPIKDFDTSEYTSKYMGKCKSIEWKKYMQSSTVRRMDYVTLMSLTVAKQAIDDAKLKPTRANCERIGVMYGTGSGPISTIEQINRTIILQGMDKVNPKTFPNSVLNAAAGNICINYMLKGATSTIANGGASTSSSVAYAYELLCNGDADQMVVVGADECPEVILGGHDKLGLLARDKIKPLDKDGEGMLLSEGATGFVMETLESAKERGAHIYCEVLGYGHTGDTSEPTKVNREGTEWAHSFELALESADILPDKVDFVASAACGFPDVDVAETKAIESVFGANPSVSAVQSIVGHSMGCTGGFGLLGAIYALNNDEIFPTSGLKNPYSDKLHYVTDKVEKRNVQNAVVSSFSYGGNYVTLVVSKVKE</sequence>
<dbReference type="PANTHER" id="PTHR11712">
    <property type="entry name" value="POLYKETIDE SYNTHASE-RELATED"/>
    <property type="match status" value="1"/>
</dbReference>
<dbReference type="GO" id="GO:0005829">
    <property type="term" value="C:cytosol"/>
    <property type="evidence" value="ECO:0007669"/>
    <property type="project" value="TreeGrafter"/>
</dbReference>
<evidence type="ECO:0000313" key="4">
    <source>
        <dbReference type="EMBL" id="URZ10508.1"/>
    </source>
</evidence>
<dbReference type="GO" id="GO:0004315">
    <property type="term" value="F:3-oxoacyl-[acyl-carrier-protein] synthase activity"/>
    <property type="evidence" value="ECO:0007669"/>
    <property type="project" value="TreeGrafter"/>
</dbReference>
<dbReference type="Proteomes" id="UP000190951">
    <property type="component" value="Chromosome"/>
</dbReference>
<dbReference type="Gene3D" id="3.40.47.10">
    <property type="match status" value="3"/>
</dbReference>
<dbReference type="PROSITE" id="PS52004">
    <property type="entry name" value="KS3_2"/>
    <property type="match status" value="2"/>
</dbReference>
<accession>A0A1S8KY14</accession>
<dbReference type="PANTHER" id="PTHR11712:SF336">
    <property type="entry name" value="3-OXOACYL-[ACYL-CARRIER-PROTEIN] SYNTHASE, MITOCHONDRIAL"/>
    <property type="match status" value="1"/>
</dbReference>
<reference evidence="4 5" key="1">
    <citation type="submission" date="2022-04" db="EMBL/GenBank/DDBJ databases">
        <title>Genome sequence of C. roseum typestrain.</title>
        <authorList>
            <person name="Poehlein A."/>
            <person name="Schoch T."/>
            <person name="Duerre P."/>
            <person name="Daniel R."/>
        </authorList>
    </citation>
    <scope>NUCLEOTIDE SEQUENCE [LARGE SCALE GENOMIC DNA]</scope>
    <source>
        <strain evidence="4 5">DSM 7320</strain>
    </source>
</reference>
<dbReference type="STRING" id="84029.CROST_42350"/>
<evidence type="ECO:0000313" key="5">
    <source>
        <dbReference type="Proteomes" id="UP000190951"/>
    </source>
</evidence>
<name>A0A1S8KY14_9CLOT</name>
<proteinExistence type="inferred from homology"/>
<dbReference type="InterPro" id="IPR014030">
    <property type="entry name" value="Ketoacyl_synth_N"/>
</dbReference>
<evidence type="ECO:0000256" key="3">
    <source>
        <dbReference type="RuleBase" id="RU003694"/>
    </source>
</evidence>
<keyword evidence="5" id="KW-1185">Reference proteome</keyword>
<dbReference type="SUPFAM" id="SSF53901">
    <property type="entry name" value="Thiolase-like"/>
    <property type="match status" value="4"/>
</dbReference>
<dbReference type="RefSeq" id="WP_077835551.1">
    <property type="nucleotide sequence ID" value="NZ_CP096983.1"/>
</dbReference>
<organism evidence="4 5">
    <name type="scientific">Clostridium felsineum</name>
    <dbReference type="NCBI Taxonomy" id="36839"/>
    <lineage>
        <taxon>Bacteria</taxon>
        <taxon>Bacillati</taxon>
        <taxon>Bacillota</taxon>
        <taxon>Clostridia</taxon>
        <taxon>Eubacteriales</taxon>
        <taxon>Clostridiaceae</taxon>
        <taxon>Clostridium</taxon>
    </lineage>
</organism>
<dbReference type="InterPro" id="IPR000794">
    <property type="entry name" value="Beta-ketoacyl_synthase"/>
</dbReference>
<dbReference type="InterPro" id="IPR020841">
    <property type="entry name" value="PKS_Beta-ketoAc_synthase_dom"/>
</dbReference>
<comment type="similarity">
    <text evidence="1 3">Belongs to the thiolase-like superfamily. Beta-ketoacyl-ACP synthases family.</text>
</comment>
<dbReference type="KEGG" id="crw:CROST_012180"/>
<dbReference type="AlphaFoldDB" id="A0A1S8KY14"/>
<dbReference type="CDD" id="cd00834">
    <property type="entry name" value="KAS_I_II"/>
    <property type="match status" value="1"/>
</dbReference>
<dbReference type="InterPro" id="IPR014031">
    <property type="entry name" value="Ketoacyl_synth_C"/>
</dbReference>
<evidence type="ECO:0000256" key="2">
    <source>
        <dbReference type="ARBA" id="ARBA00022679"/>
    </source>
</evidence>
<dbReference type="GO" id="GO:0006633">
    <property type="term" value="P:fatty acid biosynthetic process"/>
    <property type="evidence" value="ECO:0007669"/>
    <property type="project" value="TreeGrafter"/>
</dbReference>
<protein>
    <submittedName>
        <fullName evidence="4">Uncharacterized protein</fullName>
    </submittedName>
</protein>
<dbReference type="Pfam" id="PF00109">
    <property type="entry name" value="ketoacyl-synt"/>
    <property type="match status" value="2"/>
</dbReference>
<dbReference type="InterPro" id="IPR016039">
    <property type="entry name" value="Thiolase-like"/>
</dbReference>